<dbReference type="PANTHER" id="PTHR32258:SF15">
    <property type="entry name" value="NAB DOMAIN-CONTAINING PROTEIN"/>
    <property type="match status" value="1"/>
</dbReference>
<dbReference type="Pfam" id="PF07765">
    <property type="entry name" value="KIP1"/>
    <property type="match status" value="1"/>
</dbReference>
<evidence type="ECO:0000256" key="1">
    <source>
        <dbReference type="ARBA" id="ARBA00023054"/>
    </source>
</evidence>
<reference evidence="5" key="1">
    <citation type="submission" date="2023-05" db="EMBL/GenBank/DDBJ databases">
        <title>Genome and transcriptome analyses reveal genes involved in the formation of fine ridges on petal epidermal cells in Hibiscus trionum.</title>
        <authorList>
            <person name="Koshimizu S."/>
            <person name="Masuda S."/>
            <person name="Ishii T."/>
            <person name="Shirasu K."/>
            <person name="Hoshino A."/>
            <person name="Arita M."/>
        </authorList>
    </citation>
    <scope>NUCLEOTIDE SEQUENCE</scope>
    <source>
        <strain evidence="5">Hamamatsu line</strain>
    </source>
</reference>
<feature type="domain" description="NAB" evidence="4">
    <location>
        <begin position="8"/>
        <end position="90"/>
    </location>
</feature>
<feature type="coiled-coil region" evidence="3">
    <location>
        <begin position="207"/>
        <end position="248"/>
    </location>
</feature>
<dbReference type="InterPro" id="IPR011684">
    <property type="entry name" value="NAB"/>
</dbReference>
<evidence type="ECO:0000259" key="4">
    <source>
        <dbReference type="PROSITE" id="PS51774"/>
    </source>
</evidence>
<keyword evidence="6" id="KW-1185">Reference proteome</keyword>
<gene>
    <name evidence="5" type="ORF">HRI_000500600</name>
</gene>
<evidence type="ECO:0000313" key="6">
    <source>
        <dbReference type="Proteomes" id="UP001165190"/>
    </source>
</evidence>
<dbReference type="InterPro" id="IPR051861">
    <property type="entry name" value="NET_actin-binding_domain"/>
</dbReference>
<dbReference type="EMBL" id="BSYR01000006">
    <property type="protein sequence ID" value="GMI68313.1"/>
    <property type="molecule type" value="Genomic_DNA"/>
</dbReference>
<protein>
    <submittedName>
        <fullName evidence="5">Networked 3C</fullName>
    </submittedName>
</protein>
<comment type="caution">
    <text evidence="5">The sequence shown here is derived from an EMBL/GenBank/DDBJ whole genome shotgun (WGS) entry which is preliminary data.</text>
</comment>
<evidence type="ECO:0000256" key="2">
    <source>
        <dbReference type="ARBA" id="ARBA00038006"/>
    </source>
</evidence>
<dbReference type="Proteomes" id="UP001165190">
    <property type="component" value="Unassembled WGS sequence"/>
</dbReference>
<sequence length="282" mass="32445">MEIAATSSSSSLSATAIPQQSQWLQTTLSELDMKMKAMMTLLQESDESKPSCQNADVSNDWKQELVKMLAELNGSYCSLAHKYDQLRSKSLNFPRSGSSSLSSNSTEIQQAIDQRRALQASNDPTWEASDTCHESVDDSDYEHYRSDFEHLNKLADDLVLTEQCNMAFMRKPEEKINREFSDEEEVAEFQKGSFEKVNSWFQVTKLMEETMRQQAELLRRNEEKRETIIRLRQKLEHLKNENKILHLQKCLYCSNIGIKRNHSQTSRSTGLFLGRFFNGGCS</sequence>
<organism evidence="5 6">
    <name type="scientific">Hibiscus trionum</name>
    <name type="common">Flower of an hour</name>
    <dbReference type="NCBI Taxonomy" id="183268"/>
    <lineage>
        <taxon>Eukaryota</taxon>
        <taxon>Viridiplantae</taxon>
        <taxon>Streptophyta</taxon>
        <taxon>Embryophyta</taxon>
        <taxon>Tracheophyta</taxon>
        <taxon>Spermatophyta</taxon>
        <taxon>Magnoliopsida</taxon>
        <taxon>eudicotyledons</taxon>
        <taxon>Gunneridae</taxon>
        <taxon>Pentapetalae</taxon>
        <taxon>rosids</taxon>
        <taxon>malvids</taxon>
        <taxon>Malvales</taxon>
        <taxon>Malvaceae</taxon>
        <taxon>Malvoideae</taxon>
        <taxon>Hibiscus</taxon>
    </lineage>
</organism>
<dbReference type="OrthoDB" id="1924020at2759"/>
<accession>A0A9W7LKN6</accession>
<name>A0A9W7LKN6_HIBTR</name>
<keyword evidence="1 3" id="KW-0175">Coiled coil</keyword>
<dbReference type="AlphaFoldDB" id="A0A9W7LKN6"/>
<proteinExistence type="inferred from homology"/>
<dbReference type="PANTHER" id="PTHR32258">
    <property type="entry name" value="PROTEIN NETWORKED 4A"/>
    <property type="match status" value="1"/>
</dbReference>
<comment type="similarity">
    <text evidence="2">Belongs to the NET family.</text>
</comment>
<evidence type="ECO:0000313" key="5">
    <source>
        <dbReference type="EMBL" id="GMI68313.1"/>
    </source>
</evidence>
<dbReference type="GO" id="GO:0003779">
    <property type="term" value="F:actin binding"/>
    <property type="evidence" value="ECO:0007669"/>
    <property type="project" value="InterPro"/>
</dbReference>
<evidence type="ECO:0000256" key="3">
    <source>
        <dbReference type="SAM" id="Coils"/>
    </source>
</evidence>
<dbReference type="PROSITE" id="PS51774">
    <property type="entry name" value="NAB"/>
    <property type="match status" value="1"/>
</dbReference>